<comment type="cofactor">
    <cofactor evidence="1 5">
        <name>FAD</name>
        <dbReference type="ChEBI" id="CHEBI:57692"/>
    </cofactor>
</comment>
<keyword evidence="5" id="KW-0560">Oxidoreductase</keyword>
<evidence type="ECO:0000256" key="5">
    <source>
        <dbReference type="RuleBase" id="RU362125"/>
    </source>
</evidence>
<dbReference type="AlphaFoldDB" id="A0A918HM10"/>
<evidence type="ECO:0000259" key="9">
    <source>
        <dbReference type="Pfam" id="PF02771"/>
    </source>
</evidence>
<dbReference type="SUPFAM" id="SSF56645">
    <property type="entry name" value="Acyl-CoA dehydrogenase NM domain-like"/>
    <property type="match status" value="1"/>
</dbReference>
<feature type="domain" description="Acyl-CoA dehydrogenase/oxidase N-terminal" evidence="9">
    <location>
        <begin position="23"/>
        <end position="126"/>
    </location>
</feature>
<dbReference type="InterPro" id="IPR009075">
    <property type="entry name" value="AcylCo_DH/oxidase_C"/>
</dbReference>
<evidence type="ECO:0000259" key="8">
    <source>
        <dbReference type="Pfam" id="PF02770"/>
    </source>
</evidence>
<comment type="similarity">
    <text evidence="2 5">Belongs to the acyl-CoA dehydrogenase family.</text>
</comment>
<keyword evidence="3 5" id="KW-0285">Flavoprotein</keyword>
<protein>
    <submittedName>
        <fullName evidence="10">Acyl-CoA dehydrogenase</fullName>
    </submittedName>
</protein>
<evidence type="ECO:0000259" key="7">
    <source>
        <dbReference type="Pfam" id="PF00441"/>
    </source>
</evidence>
<dbReference type="RefSeq" id="WP_189716453.1">
    <property type="nucleotide sequence ID" value="NZ_BMSA01000026.1"/>
</dbReference>
<dbReference type="GO" id="GO:0003995">
    <property type="term" value="F:acyl-CoA dehydrogenase activity"/>
    <property type="evidence" value="ECO:0007669"/>
    <property type="project" value="TreeGrafter"/>
</dbReference>
<dbReference type="EMBL" id="BMSA01000026">
    <property type="protein sequence ID" value="GGT80666.1"/>
    <property type="molecule type" value="Genomic_DNA"/>
</dbReference>
<accession>A0A918HM10</accession>
<evidence type="ECO:0000313" key="10">
    <source>
        <dbReference type="EMBL" id="GGT80666.1"/>
    </source>
</evidence>
<evidence type="ECO:0000313" key="11">
    <source>
        <dbReference type="Proteomes" id="UP000646776"/>
    </source>
</evidence>
<evidence type="ECO:0000256" key="3">
    <source>
        <dbReference type="ARBA" id="ARBA00022630"/>
    </source>
</evidence>
<dbReference type="Pfam" id="PF02770">
    <property type="entry name" value="Acyl-CoA_dh_M"/>
    <property type="match status" value="1"/>
</dbReference>
<proteinExistence type="inferred from homology"/>
<keyword evidence="11" id="KW-1185">Reference proteome</keyword>
<sequence>MSRQPQSSPDEPVTDAPAAVTDRGSAKRFTDTHIRPVADVYDSAGRMPDGLLKAASEAGLWAPFLPVEAGGAGVSFTTLGRIHEEVGRGCSSMRSLLTVHSMVSFAVHRWGTAEQRTRWLPGLADGSTPGSLCVSEPGSGSNATTELTTTAVREGTTWVLRGTKTWITGGQLARLFLVFARAPGGVVAFLVPAEANGVEVEPIEGMLGTRAGMLATVHLREVALGSEALLGPEAFASGMLLTGVLDIGRLSVAAGSVGILQACIDACASYTTERRVGGVPLRELPLIRARISDMVTDTAAARLLYEEAGRLKDANDSGTIMATMIAKYFASTRAARHANEAVQIHGANGCAPESSVARYYRDAKVMEIIEGSSEIQQLTIADAAYRIAA</sequence>
<comment type="caution">
    <text evidence="10">The sequence shown here is derived from an EMBL/GenBank/DDBJ whole genome shotgun (WGS) entry which is preliminary data.</text>
</comment>
<dbReference type="GO" id="GO:0033539">
    <property type="term" value="P:fatty acid beta-oxidation using acyl-CoA dehydrogenase"/>
    <property type="evidence" value="ECO:0007669"/>
    <property type="project" value="TreeGrafter"/>
</dbReference>
<dbReference type="Proteomes" id="UP000646776">
    <property type="component" value="Unassembled WGS sequence"/>
</dbReference>
<evidence type="ECO:0000256" key="4">
    <source>
        <dbReference type="ARBA" id="ARBA00022827"/>
    </source>
</evidence>
<dbReference type="InterPro" id="IPR037069">
    <property type="entry name" value="AcylCoA_DH/ox_N_sf"/>
</dbReference>
<dbReference type="SUPFAM" id="SSF47203">
    <property type="entry name" value="Acyl-CoA dehydrogenase C-terminal domain-like"/>
    <property type="match status" value="1"/>
</dbReference>
<feature type="domain" description="Acyl-CoA oxidase/dehydrogenase middle" evidence="8">
    <location>
        <begin position="132"/>
        <end position="220"/>
    </location>
</feature>
<dbReference type="InterPro" id="IPR046373">
    <property type="entry name" value="Acyl-CoA_Oxase/DH_mid-dom_sf"/>
</dbReference>
<dbReference type="Gene3D" id="2.40.110.10">
    <property type="entry name" value="Butyryl-CoA Dehydrogenase, subunit A, domain 2"/>
    <property type="match status" value="1"/>
</dbReference>
<dbReference type="InterPro" id="IPR036250">
    <property type="entry name" value="AcylCo_DH-like_C"/>
</dbReference>
<organism evidence="10 11">
    <name type="scientific">Streptomyces phaeofaciens</name>
    <dbReference type="NCBI Taxonomy" id="68254"/>
    <lineage>
        <taxon>Bacteria</taxon>
        <taxon>Bacillati</taxon>
        <taxon>Actinomycetota</taxon>
        <taxon>Actinomycetes</taxon>
        <taxon>Kitasatosporales</taxon>
        <taxon>Streptomycetaceae</taxon>
        <taxon>Streptomyces</taxon>
    </lineage>
</organism>
<dbReference type="Pfam" id="PF02771">
    <property type="entry name" value="Acyl-CoA_dh_N"/>
    <property type="match status" value="1"/>
</dbReference>
<evidence type="ECO:0000256" key="6">
    <source>
        <dbReference type="SAM" id="MobiDB-lite"/>
    </source>
</evidence>
<evidence type="ECO:0000256" key="2">
    <source>
        <dbReference type="ARBA" id="ARBA00009347"/>
    </source>
</evidence>
<name>A0A918HM10_9ACTN</name>
<feature type="domain" description="Acyl-CoA dehydrogenase/oxidase C-terminal" evidence="7">
    <location>
        <begin position="243"/>
        <end position="383"/>
    </location>
</feature>
<dbReference type="GO" id="GO:0050660">
    <property type="term" value="F:flavin adenine dinucleotide binding"/>
    <property type="evidence" value="ECO:0007669"/>
    <property type="project" value="InterPro"/>
</dbReference>
<dbReference type="GO" id="GO:0046359">
    <property type="term" value="P:butyrate catabolic process"/>
    <property type="evidence" value="ECO:0007669"/>
    <property type="project" value="TreeGrafter"/>
</dbReference>
<dbReference type="PANTHER" id="PTHR43884">
    <property type="entry name" value="ACYL-COA DEHYDROGENASE"/>
    <property type="match status" value="1"/>
</dbReference>
<feature type="region of interest" description="Disordered" evidence="6">
    <location>
        <begin position="1"/>
        <end position="26"/>
    </location>
</feature>
<dbReference type="Gene3D" id="1.20.140.10">
    <property type="entry name" value="Butyryl-CoA Dehydrogenase, subunit A, domain 3"/>
    <property type="match status" value="1"/>
</dbReference>
<dbReference type="PANTHER" id="PTHR43884:SF12">
    <property type="entry name" value="ISOVALERYL-COA DEHYDROGENASE, MITOCHONDRIAL-RELATED"/>
    <property type="match status" value="1"/>
</dbReference>
<keyword evidence="4 5" id="KW-0274">FAD</keyword>
<dbReference type="InterPro" id="IPR009100">
    <property type="entry name" value="AcylCoA_DH/oxidase_NM_dom_sf"/>
</dbReference>
<dbReference type="InterPro" id="IPR006091">
    <property type="entry name" value="Acyl-CoA_Oxase/DH_mid-dom"/>
</dbReference>
<reference evidence="10" key="1">
    <citation type="journal article" date="2014" name="Int. J. Syst. Evol. Microbiol.">
        <title>Complete genome sequence of Corynebacterium casei LMG S-19264T (=DSM 44701T), isolated from a smear-ripened cheese.</title>
        <authorList>
            <consortium name="US DOE Joint Genome Institute (JGI-PGF)"/>
            <person name="Walter F."/>
            <person name="Albersmeier A."/>
            <person name="Kalinowski J."/>
            <person name="Ruckert C."/>
        </authorList>
    </citation>
    <scope>NUCLEOTIDE SEQUENCE</scope>
    <source>
        <strain evidence="10">JCM 4125</strain>
    </source>
</reference>
<reference evidence="10" key="2">
    <citation type="submission" date="2020-09" db="EMBL/GenBank/DDBJ databases">
        <authorList>
            <person name="Sun Q."/>
            <person name="Ohkuma M."/>
        </authorList>
    </citation>
    <scope>NUCLEOTIDE SEQUENCE</scope>
    <source>
        <strain evidence="10">JCM 4125</strain>
    </source>
</reference>
<dbReference type="InterPro" id="IPR013786">
    <property type="entry name" value="AcylCoA_DH/ox_N"/>
</dbReference>
<dbReference type="Pfam" id="PF00441">
    <property type="entry name" value="Acyl-CoA_dh_1"/>
    <property type="match status" value="1"/>
</dbReference>
<evidence type="ECO:0000256" key="1">
    <source>
        <dbReference type="ARBA" id="ARBA00001974"/>
    </source>
</evidence>
<gene>
    <name evidence="10" type="ORF">GCM10010226_69020</name>
</gene>
<dbReference type="Gene3D" id="1.10.540.10">
    <property type="entry name" value="Acyl-CoA dehydrogenase/oxidase, N-terminal domain"/>
    <property type="match status" value="1"/>
</dbReference>